<dbReference type="PANTHER" id="PTHR42983:SF1">
    <property type="entry name" value="IRON-MOLYBDENUM PROTEIN"/>
    <property type="match status" value="1"/>
</dbReference>
<dbReference type="InterPro" id="IPR003731">
    <property type="entry name" value="Di-Nase_FeMo-co_biosynth"/>
</dbReference>
<dbReference type="Gene3D" id="3.30.420.130">
    <property type="entry name" value="Dinitrogenase iron-molybdenum cofactor biosynthesis domain"/>
    <property type="match status" value="1"/>
</dbReference>
<dbReference type="Pfam" id="PF02579">
    <property type="entry name" value="Nitro_FeMo-Co"/>
    <property type="match status" value="1"/>
</dbReference>
<dbReference type="RefSeq" id="WP_105049494.1">
    <property type="nucleotide sequence ID" value="NZ_CP150661.1"/>
</dbReference>
<sequence>MKKIAIPINQDNKVEDHFGRCKFYEIYTFSDANEIEDLKLLESDGKCGCKSNIISVLLEEGVTFMLAGNIGDSAMSKLVVAGIGVIRGCSGNSADVILEFVDGNITDNGISCAKHSRKHKKGHAHACSH</sequence>
<comment type="caution">
    <text evidence="2">The sequence shown here is derived from an EMBL/GenBank/DDBJ whole genome shotgun (WGS) entry which is preliminary data.</text>
</comment>
<feature type="domain" description="Dinitrogenase iron-molybdenum cofactor biosynthesis" evidence="1">
    <location>
        <begin position="11"/>
        <end position="100"/>
    </location>
</feature>
<dbReference type="OrthoDB" id="280278at2"/>
<evidence type="ECO:0000313" key="2">
    <source>
        <dbReference type="EMBL" id="PQJ68556.1"/>
    </source>
</evidence>
<dbReference type="AlphaFoldDB" id="A0A2P6C6J9"/>
<proteinExistence type="predicted"/>
<dbReference type="SUPFAM" id="SSF53146">
    <property type="entry name" value="Nitrogenase accessory factor-like"/>
    <property type="match status" value="1"/>
</dbReference>
<name>A0A2P6C6J9_9FLAO</name>
<keyword evidence="3" id="KW-1185">Reference proteome</keyword>
<accession>A0A2P6C6J9</accession>
<dbReference type="Proteomes" id="UP000247345">
    <property type="component" value="Unassembled WGS sequence"/>
</dbReference>
<gene>
    <name evidence="2" type="ORF">BTO14_10830</name>
</gene>
<dbReference type="InterPro" id="IPR036105">
    <property type="entry name" value="DiNase_FeMo-co_biosyn_sf"/>
</dbReference>
<dbReference type="EMBL" id="MSCK01000002">
    <property type="protein sequence ID" value="PQJ68556.1"/>
    <property type="molecule type" value="Genomic_DNA"/>
</dbReference>
<organism evidence="2 3">
    <name type="scientific">Polaribacter butkevichii</name>
    <dbReference type="NCBI Taxonomy" id="218490"/>
    <lineage>
        <taxon>Bacteria</taxon>
        <taxon>Pseudomonadati</taxon>
        <taxon>Bacteroidota</taxon>
        <taxon>Flavobacteriia</taxon>
        <taxon>Flavobacteriales</taxon>
        <taxon>Flavobacteriaceae</taxon>
    </lineage>
</organism>
<protein>
    <recommendedName>
        <fullName evidence="1">Dinitrogenase iron-molybdenum cofactor biosynthesis domain-containing protein</fullName>
    </recommendedName>
</protein>
<dbReference type="CDD" id="cd00562">
    <property type="entry name" value="NifX_NifB"/>
    <property type="match status" value="1"/>
</dbReference>
<evidence type="ECO:0000259" key="1">
    <source>
        <dbReference type="Pfam" id="PF02579"/>
    </source>
</evidence>
<reference evidence="2 3" key="1">
    <citation type="submission" date="2016-12" db="EMBL/GenBank/DDBJ databases">
        <title>Trade-off between light-utilization and light-protection in marine flavobacteria.</title>
        <authorList>
            <person name="Kumagai Y."/>
            <person name="Yoshizawa S."/>
            <person name="Kogure K."/>
            <person name="Iwasaki W."/>
        </authorList>
    </citation>
    <scope>NUCLEOTIDE SEQUENCE [LARGE SCALE GENOMIC DNA]</scope>
    <source>
        <strain evidence="2 3">KCTC 12100</strain>
    </source>
</reference>
<evidence type="ECO:0000313" key="3">
    <source>
        <dbReference type="Proteomes" id="UP000247345"/>
    </source>
</evidence>
<dbReference type="PANTHER" id="PTHR42983">
    <property type="entry name" value="DINITROGENASE IRON-MOLYBDENUM COFACTOR PROTEIN-RELATED"/>
    <property type="match status" value="1"/>
</dbReference>